<evidence type="ECO:0000256" key="2">
    <source>
        <dbReference type="ARBA" id="ARBA00023015"/>
    </source>
</evidence>
<dbReference type="GO" id="GO:0000435">
    <property type="term" value="P:positive regulation of transcription from RNA polymerase II promoter by galactose"/>
    <property type="evidence" value="ECO:0007669"/>
    <property type="project" value="TreeGrafter"/>
</dbReference>
<keyword evidence="6" id="KW-0175">Coiled coil</keyword>
<organism evidence="9 10">
    <name type="scientific">Aspergillus pseudoviridinutans</name>
    <dbReference type="NCBI Taxonomy" id="1517512"/>
    <lineage>
        <taxon>Eukaryota</taxon>
        <taxon>Fungi</taxon>
        <taxon>Dikarya</taxon>
        <taxon>Ascomycota</taxon>
        <taxon>Pezizomycotina</taxon>
        <taxon>Eurotiomycetes</taxon>
        <taxon>Eurotiomycetidae</taxon>
        <taxon>Eurotiales</taxon>
        <taxon>Aspergillaceae</taxon>
        <taxon>Aspergillus</taxon>
        <taxon>Aspergillus subgen. Fumigati</taxon>
    </lineage>
</organism>
<dbReference type="AlphaFoldDB" id="A0A9P3BQM5"/>
<feature type="region of interest" description="Disordered" evidence="7">
    <location>
        <begin position="187"/>
        <end position="207"/>
    </location>
</feature>
<dbReference type="Pfam" id="PF00172">
    <property type="entry name" value="Zn_clus"/>
    <property type="match status" value="1"/>
</dbReference>
<reference evidence="9 10" key="1">
    <citation type="submission" date="2018-10" db="EMBL/GenBank/DDBJ databases">
        <title>Pan-genome distribution and transcriptional activeness of fungal secondary metabolism genes in Aspergillus section Fumigati.</title>
        <authorList>
            <person name="Takahashi H."/>
            <person name="Umemura M."/>
            <person name="Ninomiya A."/>
            <person name="Kusuya Y."/>
            <person name="Urayama S."/>
            <person name="Shimizu M."/>
            <person name="Watanabe A."/>
            <person name="Kamei K."/>
            <person name="Yaguchi T."/>
            <person name="Hagiwara D."/>
        </authorList>
    </citation>
    <scope>NUCLEOTIDE SEQUENCE [LARGE SCALE GENOMIC DNA]</scope>
    <source>
        <strain evidence="9 10">IFM 55266</strain>
    </source>
</reference>
<keyword evidence="4" id="KW-0804">Transcription</keyword>
<keyword evidence="1" id="KW-0479">Metal-binding</keyword>
<dbReference type="PROSITE" id="PS50048">
    <property type="entry name" value="ZN2_CY6_FUNGAL_2"/>
    <property type="match status" value="1"/>
</dbReference>
<dbReference type="EMBL" id="BHVY01000009">
    <property type="protein sequence ID" value="GIJ92144.1"/>
    <property type="molecule type" value="Genomic_DNA"/>
</dbReference>
<dbReference type="PANTHER" id="PTHR47424:SF3">
    <property type="entry name" value="REGULATORY PROTEIN GAL4"/>
    <property type="match status" value="1"/>
</dbReference>
<dbReference type="GO" id="GO:0000981">
    <property type="term" value="F:DNA-binding transcription factor activity, RNA polymerase II-specific"/>
    <property type="evidence" value="ECO:0007669"/>
    <property type="project" value="InterPro"/>
</dbReference>
<dbReference type="GO" id="GO:0006351">
    <property type="term" value="P:DNA-templated transcription"/>
    <property type="evidence" value="ECO:0007669"/>
    <property type="project" value="InterPro"/>
</dbReference>
<feature type="domain" description="Zn(2)-C6 fungal-type" evidence="8">
    <location>
        <begin position="23"/>
        <end position="53"/>
    </location>
</feature>
<gene>
    <name evidence="9" type="ORF">Asppvi_011120</name>
</gene>
<dbReference type="Gene3D" id="4.10.240.10">
    <property type="entry name" value="Zn(2)-C6 fungal-type DNA-binding domain"/>
    <property type="match status" value="1"/>
</dbReference>
<dbReference type="InterPro" id="IPR036864">
    <property type="entry name" value="Zn2-C6_fun-type_DNA-bd_sf"/>
</dbReference>
<keyword evidence="10" id="KW-1185">Reference proteome</keyword>
<dbReference type="InterPro" id="IPR051127">
    <property type="entry name" value="Fungal_SecMet_Regulators"/>
</dbReference>
<dbReference type="InterPro" id="IPR001138">
    <property type="entry name" value="Zn2Cys6_DnaBD"/>
</dbReference>
<evidence type="ECO:0000313" key="10">
    <source>
        <dbReference type="Proteomes" id="UP001043456"/>
    </source>
</evidence>
<dbReference type="SUPFAM" id="SSF57701">
    <property type="entry name" value="Zn2/Cys6 DNA-binding domain"/>
    <property type="match status" value="1"/>
</dbReference>
<evidence type="ECO:0000256" key="3">
    <source>
        <dbReference type="ARBA" id="ARBA00023125"/>
    </source>
</evidence>
<dbReference type="Pfam" id="PF04082">
    <property type="entry name" value="Fungal_trans"/>
    <property type="match status" value="1"/>
</dbReference>
<protein>
    <recommendedName>
        <fullName evidence="8">Zn(2)-C6 fungal-type domain-containing protein</fullName>
    </recommendedName>
</protein>
<dbReference type="CDD" id="cd12148">
    <property type="entry name" value="fungal_TF_MHR"/>
    <property type="match status" value="1"/>
</dbReference>
<evidence type="ECO:0000256" key="4">
    <source>
        <dbReference type="ARBA" id="ARBA00023163"/>
    </source>
</evidence>
<dbReference type="GO" id="GO:0005634">
    <property type="term" value="C:nucleus"/>
    <property type="evidence" value="ECO:0007669"/>
    <property type="project" value="TreeGrafter"/>
</dbReference>
<sequence length="374" mass="41327">MEPPSDQLSLQGPPGKRRRVALACDVCRTRKSRCDGVRPQCGMCKDLGFECVYTPPVTATNVIVQKDYLKDLESRVKSLEKNLTTMRSDLSGLAAQMTNRSPPSEGQLGPCHEPLADLAGPEDPIDAMGAVTFADEEDCGYFGPSSNIAFLRHLSRAVSHRESNQNEINTPRIDQIAYDGGFVSATRPPSPLSGSTPTAGLAGLMTNPTLPSSEETLQLIRRYFYDTGLLFPYIHPPTFLETYDEFKNNAKKVRRTWLGLLSIMLAMAKVTAVSGHAPAETRIKESTVYYRQALNLCRGEMLRGTTLEVVQYLLLMGQYLQGTQKSVQAWTVHGLAVKAALQLGLHSKDASQAFSPLEREIRKRTWFGCVVLDR</sequence>
<name>A0A9P3BQM5_9EURO</name>
<dbReference type="GO" id="GO:0000978">
    <property type="term" value="F:RNA polymerase II cis-regulatory region sequence-specific DNA binding"/>
    <property type="evidence" value="ECO:0007669"/>
    <property type="project" value="TreeGrafter"/>
</dbReference>
<dbReference type="InterPro" id="IPR007219">
    <property type="entry name" value="XnlR_reg_dom"/>
</dbReference>
<keyword evidence="3" id="KW-0238">DNA-binding</keyword>
<evidence type="ECO:0000256" key="7">
    <source>
        <dbReference type="SAM" id="MobiDB-lite"/>
    </source>
</evidence>
<proteinExistence type="predicted"/>
<keyword evidence="5" id="KW-0539">Nucleus</keyword>
<dbReference type="GeneID" id="67009729"/>
<dbReference type="PANTHER" id="PTHR47424">
    <property type="entry name" value="REGULATORY PROTEIN GAL4"/>
    <property type="match status" value="1"/>
</dbReference>
<dbReference type="RefSeq" id="XP_043162890.1">
    <property type="nucleotide sequence ID" value="XM_043306955.1"/>
</dbReference>
<dbReference type="Proteomes" id="UP001043456">
    <property type="component" value="Unassembled WGS sequence"/>
</dbReference>
<dbReference type="CDD" id="cd00067">
    <property type="entry name" value="GAL4"/>
    <property type="match status" value="1"/>
</dbReference>
<evidence type="ECO:0000256" key="1">
    <source>
        <dbReference type="ARBA" id="ARBA00022723"/>
    </source>
</evidence>
<dbReference type="PROSITE" id="PS00463">
    <property type="entry name" value="ZN2_CY6_FUNGAL_1"/>
    <property type="match status" value="1"/>
</dbReference>
<evidence type="ECO:0000256" key="5">
    <source>
        <dbReference type="ARBA" id="ARBA00023242"/>
    </source>
</evidence>
<dbReference type="GO" id="GO:0008270">
    <property type="term" value="F:zinc ion binding"/>
    <property type="evidence" value="ECO:0007669"/>
    <property type="project" value="InterPro"/>
</dbReference>
<dbReference type="OrthoDB" id="3364175at2759"/>
<evidence type="ECO:0000313" key="9">
    <source>
        <dbReference type="EMBL" id="GIJ92144.1"/>
    </source>
</evidence>
<feature type="coiled-coil region" evidence="6">
    <location>
        <begin position="69"/>
        <end position="96"/>
    </location>
</feature>
<evidence type="ECO:0000259" key="8">
    <source>
        <dbReference type="PROSITE" id="PS50048"/>
    </source>
</evidence>
<keyword evidence="2" id="KW-0805">Transcription regulation</keyword>
<dbReference type="SMART" id="SM00066">
    <property type="entry name" value="GAL4"/>
    <property type="match status" value="1"/>
</dbReference>
<accession>A0A9P3BQM5</accession>
<evidence type="ECO:0000256" key="6">
    <source>
        <dbReference type="SAM" id="Coils"/>
    </source>
</evidence>
<comment type="caution">
    <text evidence="9">The sequence shown here is derived from an EMBL/GenBank/DDBJ whole genome shotgun (WGS) entry which is preliminary data.</text>
</comment>